<dbReference type="GO" id="GO:0005829">
    <property type="term" value="C:cytosol"/>
    <property type="evidence" value="ECO:0007669"/>
    <property type="project" value="TreeGrafter"/>
</dbReference>
<dbReference type="GO" id="GO:1990610">
    <property type="term" value="F:acetolactate synthase regulator activity"/>
    <property type="evidence" value="ECO:0007669"/>
    <property type="project" value="UniProtKB-UniRule"/>
</dbReference>
<dbReference type="Pfam" id="PF22629">
    <property type="entry name" value="ACT_AHAS_ss"/>
    <property type="match status" value="1"/>
</dbReference>
<dbReference type="InterPro" id="IPR045865">
    <property type="entry name" value="ACT-like_dom_sf"/>
</dbReference>
<comment type="subunit">
    <text evidence="4 8">Dimer of large and small chains.</text>
</comment>
<dbReference type="InterPro" id="IPR054480">
    <property type="entry name" value="AHAS_small-like_ACT"/>
</dbReference>
<sequence>MEKRWISLLAENEVGVLAGITGLFSGKSYNLNSLTAGPSEDPSIYRVTIGLTGDDRTFEQIKKQLNRSVEVIKVMDFTGIPVHLKELMFLRVSGCSQQDMTELFRLSQVLGTLVIDYGPSAALLQSVQTERKNDDLVSLFQSLFPGRIEIVRGGSVGTEAISLRGE</sequence>
<feature type="domain" description="ACT" evidence="9">
    <location>
        <begin position="5"/>
        <end position="79"/>
    </location>
</feature>
<dbReference type="PANTHER" id="PTHR30239">
    <property type="entry name" value="ACETOLACTATE SYNTHASE SMALL SUBUNIT"/>
    <property type="match status" value="1"/>
</dbReference>
<comment type="pathway">
    <text evidence="1 8">Amino-acid biosynthesis; L-isoleucine biosynthesis; L-isoleucine from 2-oxobutanoate: step 1/4.</text>
</comment>
<dbReference type="PROSITE" id="PS51671">
    <property type="entry name" value="ACT"/>
    <property type="match status" value="1"/>
</dbReference>
<evidence type="ECO:0000256" key="4">
    <source>
        <dbReference type="ARBA" id="ARBA00011744"/>
    </source>
</evidence>
<dbReference type="NCBIfam" id="TIGR00119">
    <property type="entry name" value="acolac_sm"/>
    <property type="match status" value="1"/>
</dbReference>
<keyword evidence="8 10" id="KW-0808">Transferase</keyword>
<keyword evidence="6 8" id="KW-0100">Branched-chain amino acid biosynthesis</keyword>
<keyword evidence="11" id="KW-1185">Reference proteome</keyword>
<dbReference type="UniPathway" id="UPA00049">
    <property type="reaction ID" value="UER00059"/>
</dbReference>
<evidence type="ECO:0000259" key="9">
    <source>
        <dbReference type="PROSITE" id="PS51671"/>
    </source>
</evidence>
<dbReference type="CDD" id="cd04878">
    <property type="entry name" value="ACT_AHAS"/>
    <property type="match status" value="1"/>
</dbReference>
<comment type="function">
    <text evidence="8">Catalyzes the conversion of 2 pyruvate molecules into acetolactate in the first common step of the biosynthetic pathway of the branched-amino acids such as leucine, isoleucine, and valine.</text>
</comment>
<dbReference type="GO" id="GO:0009099">
    <property type="term" value="P:L-valine biosynthetic process"/>
    <property type="evidence" value="ECO:0007669"/>
    <property type="project" value="UniProtKB-UniRule"/>
</dbReference>
<dbReference type="GeneID" id="97989898"/>
<protein>
    <recommendedName>
        <fullName evidence="8">Acetolactate synthase small subunit</fullName>
        <shortName evidence="8">AHAS</shortName>
        <shortName evidence="8">ALS</shortName>
        <ecNumber evidence="8">2.2.1.6</ecNumber>
    </recommendedName>
    <alternativeName>
        <fullName evidence="8">Acetohydroxy-acid synthase small subunit</fullName>
    </alternativeName>
</protein>
<dbReference type="InterPro" id="IPR004789">
    <property type="entry name" value="Acetalactate_synth_ssu"/>
</dbReference>
<comment type="caution">
    <text evidence="10">The sequence shown here is derived from an EMBL/GenBank/DDBJ whole genome shotgun (WGS) entry which is preliminary data.</text>
</comment>
<evidence type="ECO:0000256" key="6">
    <source>
        <dbReference type="ARBA" id="ARBA00023304"/>
    </source>
</evidence>
<dbReference type="GO" id="GO:0003984">
    <property type="term" value="F:acetolactate synthase activity"/>
    <property type="evidence" value="ECO:0007669"/>
    <property type="project" value="UniProtKB-UniRule"/>
</dbReference>
<dbReference type="GO" id="GO:0009097">
    <property type="term" value="P:isoleucine biosynthetic process"/>
    <property type="evidence" value="ECO:0007669"/>
    <property type="project" value="UniProtKB-UniRule"/>
</dbReference>
<dbReference type="PANTHER" id="PTHR30239:SF0">
    <property type="entry name" value="ACETOLACTATE SYNTHASE SMALL SUBUNIT 1, CHLOROPLASTIC"/>
    <property type="match status" value="1"/>
</dbReference>
<evidence type="ECO:0000313" key="11">
    <source>
        <dbReference type="Proteomes" id="UP000260812"/>
    </source>
</evidence>
<evidence type="ECO:0000256" key="1">
    <source>
        <dbReference type="ARBA" id="ARBA00004974"/>
    </source>
</evidence>
<dbReference type="UniPathway" id="UPA00047">
    <property type="reaction ID" value="UER00055"/>
</dbReference>
<evidence type="ECO:0000256" key="5">
    <source>
        <dbReference type="ARBA" id="ARBA00022605"/>
    </source>
</evidence>
<dbReference type="RefSeq" id="WP_117545564.1">
    <property type="nucleotide sequence ID" value="NZ_JBKUNB010000007.1"/>
</dbReference>
<dbReference type="InterPro" id="IPR019455">
    <property type="entry name" value="Acetolactate_synth_ssu_C"/>
</dbReference>
<dbReference type="InterPro" id="IPR039557">
    <property type="entry name" value="AHAS_ACT"/>
</dbReference>
<dbReference type="EC" id="2.2.1.6" evidence="8"/>
<dbReference type="InterPro" id="IPR027271">
    <property type="entry name" value="Acetolactate_synth/TF_NikR_C"/>
</dbReference>
<dbReference type="InterPro" id="IPR002912">
    <property type="entry name" value="ACT_dom"/>
</dbReference>
<comment type="catalytic activity">
    <reaction evidence="7 8">
        <text>2 pyruvate + H(+) = (2S)-2-acetolactate + CO2</text>
        <dbReference type="Rhea" id="RHEA:25249"/>
        <dbReference type="ChEBI" id="CHEBI:15361"/>
        <dbReference type="ChEBI" id="CHEBI:15378"/>
        <dbReference type="ChEBI" id="CHEBI:16526"/>
        <dbReference type="ChEBI" id="CHEBI:58476"/>
        <dbReference type="EC" id="2.2.1.6"/>
    </reaction>
</comment>
<dbReference type="Gene3D" id="3.30.70.260">
    <property type="match status" value="1"/>
</dbReference>
<name>A0A3E3HWX7_9FIRM</name>
<dbReference type="EMBL" id="QVLV01000026">
    <property type="protein sequence ID" value="RGE56338.1"/>
    <property type="molecule type" value="Genomic_DNA"/>
</dbReference>
<dbReference type="AlphaFoldDB" id="A0A3E3HWX7"/>
<dbReference type="SUPFAM" id="SSF55021">
    <property type="entry name" value="ACT-like"/>
    <property type="match status" value="2"/>
</dbReference>
<evidence type="ECO:0000313" key="10">
    <source>
        <dbReference type="EMBL" id="RGE56338.1"/>
    </source>
</evidence>
<evidence type="ECO:0000256" key="8">
    <source>
        <dbReference type="RuleBase" id="RU368092"/>
    </source>
</evidence>
<comment type="similarity">
    <text evidence="3 8">Belongs to the acetolactate synthase small subunit family.</text>
</comment>
<reference evidence="10 11" key="1">
    <citation type="submission" date="2018-08" db="EMBL/GenBank/DDBJ databases">
        <title>A genome reference for cultivated species of the human gut microbiota.</title>
        <authorList>
            <person name="Zou Y."/>
            <person name="Xue W."/>
            <person name="Luo G."/>
        </authorList>
    </citation>
    <scope>NUCLEOTIDE SEQUENCE [LARGE SCALE GENOMIC DNA]</scope>
    <source>
        <strain evidence="10 11">TF05-5AC</strain>
    </source>
</reference>
<evidence type="ECO:0000256" key="7">
    <source>
        <dbReference type="ARBA" id="ARBA00048670"/>
    </source>
</evidence>
<keyword evidence="5 8" id="KW-0028">Amino-acid biosynthesis</keyword>
<organism evidence="10 11">
    <name type="scientific">Eisenbergiella massiliensis</name>
    <dbReference type="NCBI Taxonomy" id="1720294"/>
    <lineage>
        <taxon>Bacteria</taxon>
        <taxon>Bacillati</taxon>
        <taxon>Bacillota</taxon>
        <taxon>Clostridia</taxon>
        <taxon>Lachnospirales</taxon>
        <taxon>Lachnospiraceae</taxon>
        <taxon>Eisenbergiella</taxon>
    </lineage>
</organism>
<comment type="pathway">
    <text evidence="2 8">Amino-acid biosynthesis; L-valine biosynthesis; L-valine from pyruvate: step 1/4.</text>
</comment>
<accession>A0A3E3HWX7</accession>
<dbReference type="Proteomes" id="UP000260812">
    <property type="component" value="Unassembled WGS sequence"/>
</dbReference>
<gene>
    <name evidence="10" type="primary">ilvN</name>
    <name evidence="10" type="ORF">DXC51_24355</name>
</gene>
<dbReference type="Gene3D" id="3.30.70.1150">
    <property type="entry name" value="ACT-like. Chain A, domain 2"/>
    <property type="match status" value="1"/>
</dbReference>
<dbReference type="Pfam" id="PF10369">
    <property type="entry name" value="ALS_ss_C"/>
    <property type="match status" value="1"/>
</dbReference>
<proteinExistence type="inferred from homology"/>
<evidence type="ECO:0000256" key="2">
    <source>
        <dbReference type="ARBA" id="ARBA00005025"/>
    </source>
</evidence>
<evidence type="ECO:0000256" key="3">
    <source>
        <dbReference type="ARBA" id="ARBA00006341"/>
    </source>
</evidence>